<dbReference type="EMBL" id="LSCV01000042">
    <property type="protein sequence ID" value="KXB39256.1"/>
    <property type="molecule type" value="Genomic_DNA"/>
</dbReference>
<dbReference type="PANTHER" id="PTHR47893">
    <property type="entry name" value="REGULATORY PROTEIN PCHR"/>
    <property type="match status" value="1"/>
</dbReference>
<dbReference type="SUPFAM" id="SSF46689">
    <property type="entry name" value="Homeodomain-like"/>
    <property type="match status" value="1"/>
</dbReference>
<dbReference type="OrthoDB" id="9791615at2"/>
<dbReference type="SMART" id="SM00342">
    <property type="entry name" value="HTH_ARAC"/>
    <property type="match status" value="1"/>
</dbReference>
<evidence type="ECO:0000256" key="2">
    <source>
        <dbReference type="ARBA" id="ARBA00023163"/>
    </source>
</evidence>
<dbReference type="InterPro" id="IPR053142">
    <property type="entry name" value="PchR_regulatory_protein"/>
</dbReference>
<dbReference type="Pfam" id="PF12833">
    <property type="entry name" value="HTH_18"/>
    <property type="match status" value="1"/>
</dbReference>
<keyword evidence="5" id="KW-1185">Reference proteome</keyword>
<dbReference type="InterPro" id="IPR018060">
    <property type="entry name" value="HTH_AraC"/>
</dbReference>
<dbReference type="Proteomes" id="UP000070080">
    <property type="component" value="Unassembled WGS sequence"/>
</dbReference>
<dbReference type="Gene3D" id="1.10.10.60">
    <property type="entry name" value="Homeodomain-like"/>
    <property type="match status" value="2"/>
</dbReference>
<dbReference type="STRING" id="1497955.HMPREF1872_01288"/>
<evidence type="ECO:0000256" key="1">
    <source>
        <dbReference type="ARBA" id="ARBA00023015"/>
    </source>
</evidence>
<keyword evidence="1" id="KW-0805">Transcription regulation</keyword>
<dbReference type="InterPro" id="IPR009057">
    <property type="entry name" value="Homeodomain-like_sf"/>
</dbReference>
<name>A0A133Y7R6_9FIRM</name>
<dbReference type="PROSITE" id="PS01124">
    <property type="entry name" value="HTH_ARAC_FAMILY_2"/>
    <property type="match status" value="1"/>
</dbReference>
<accession>A0A133Y7R6</accession>
<evidence type="ECO:0000313" key="4">
    <source>
        <dbReference type="EMBL" id="KXB39256.1"/>
    </source>
</evidence>
<dbReference type="GO" id="GO:0043565">
    <property type="term" value="F:sequence-specific DNA binding"/>
    <property type="evidence" value="ECO:0007669"/>
    <property type="project" value="InterPro"/>
</dbReference>
<sequence length="316" mass="36549">MVYADMLKHYFSNCQPCLNEYSPLGQAFFGENEEYRGEFWVYETDEFILDIQDVYIKQNYYIESELASHDKFLASNYIIKGRGAFLAPYEEIGDNSVFVIDTAEKLKPCVFYANSRYLSVGLKFTQEMVNKLLQKEHELQEINLGQAFTLTGDKVTLELYKLSQEIMACRLDGLAARLFFQAKANEWLCCIISAFANLAKPPISSDEKLTASMVASYIEHNNNSEIHQEFLCKIAACSPTKLKTLFKRVYHMSISEYIQRQRMQAAQHLLLNTNMSIKQIALAVGYKSPSRFSTLFKRYKHIYAKDLRSQTYVKKD</sequence>
<reference evidence="5" key="1">
    <citation type="submission" date="2016-01" db="EMBL/GenBank/DDBJ databases">
        <authorList>
            <person name="Mitreva M."/>
            <person name="Pepin K.H."/>
            <person name="Mihindukulasuriya K.A."/>
            <person name="Fulton R."/>
            <person name="Fronick C."/>
            <person name="O'Laughlin M."/>
            <person name="Miner T."/>
            <person name="Herter B."/>
            <person name="Rosa B.A."/>
            <person name="Cordes M."/>
            <person name="Tomlinson C."/>
            <person name="Wollam A."/>
            <person name="Palsikar V.B."/>
            <person name="Mardis E.R."/>
            <person name="Wilson R.K."/>
        </authorList>
    </citation>
    <scope>NUCLEOTIDE SEQUENCE [LARGE SCALE GENOMIC DNA]</scope>
    <source>
        <strain evidence="5">KA00274</strain>
    </source>
</reference>
<dbReference type="RefSeq" id="WP_066714876.1">
    <property type="nucleotide sequence ID" value="NZ_JARFNM010000001.1"/>
</dbReference>
<dbReference type="GO" id="GO:0003700">
    <property type="term" value="F:DNA-binding transcription factor activity"/>
    <property type="evidence" value="ECO:0007669"/>
    <property type="project" value="InterPro"/>
</dbReference>
<dbReference type="AlphaFoldDB" id="A0A133Y7R6"/>
<evidence type="ECO:0000313" key="5">
    <source>
        <dbReference type="Proteomes" id="UP000070080"/>
    </source>
</evidence>
<gene>
    <name evidence="4" type="ORF">HMPREF1872_01288</name>
</gene>
<evidence type="ECO:0000259" key="3">
    <source>
        <dbReference type="PROSITE" id="PS01124"/>
    </source>
</evidence>
<keyword evidence="2" id="KW-0804">Transcription</keyword>
<proteinExistence type="predicted"/>
<protein>
    <submittedName>
        <fullName evidence="4">Transcriptional regulator, AraC family</fullName>
    </submittedName>
</protein>
<organism evidence="4 5">
    <name type="scientific">Amygdalobacter nucleatus</name>
    <dbReference type="NCBI Taxonomy" id="3029274"/>
    <lineage>
        <taxon>Bacteria</taxon>
        <taxon>Bacillati</taxon>
        <taxon>Bacillota</taxon>
        <taxon>Clostridia</taxon>
        <taxon>Eubacteriales</taxon>
        <taxon>Oscillospiraceae</taxon>
        <taxon>Amygdalobacter</taxon>
    </lineage>
</organism>
<comment type="caution">
    <text evidence="4">The sequence shown here is derived from an EMBL/GenBank/DDBJ whole genome shotgun (WGS) entry which is preliminary data.</text>
</comment>
<feature type="domain" description="HTH araC/xylS-type" evidence="3">
    <location>
        <begin position="212"/>
        <end position="310"/>
    </location>
</feature>
<dbReference type="PANTHER" id="PTHR47893:SF1">
    <property type="entry name" value="REGULATORY PROTEIN PCHR"/>
    <property type="match status" value="1"/>
</dbReference>